<evidence type="ECO:0000313" key="3">
    <source>
        <dbReference type="Proteomes" id="UP000219435"/>
    </source>
</evidence>
<keyword evidence="3" id="KW-1185">Reference proteome</keyword>
<evidence type="ECO:0000259" key="1">
    <source>
        <dbReference type="Pfam" id="PF13338"/>
    </source>
</evidence>
<protein>
    <recommendedName>
        <fullName evidence="1">AbiEi antitoxin N-terminal domain-containing protein</fullName>
    </recommendedName>
</protein>
<dbReference type="AlphaFoldDB" id="A0A285UZI7"/>
<feature type="domain" description="AbiEi antitoxin N-terminal" evidence="1">
    <location>
        <begin position="19"/>
        <end position="50"/>
    </location>
</feature>
<dbReference type="InterPro" id="IPR025159">
    <property type="entry name" value="AbiEi_N"/>
</dbReference>
<accession>A0A285UZI7</accession>
<gene>
    <name evidence="2" type="ORF">SAMN05660748_0609</name>
</gene>
<evidence type="ECO:0000313" key="2">
    <source>
        <dbReference type="EMBL" id="SOC47077.1"/>
    </source>
</evidence>
<reference evidence="3" key="1">
    <citation type="submission" date="2017-08" db="EMBL/GenBank/DDBJ databases">
        <authorList>
            <person name="Varghese N."/>
            <person name="Submissions S."/>
        </authorList>
    </citation>
    <scope>NUCLEOTIDE SEQUENCE [LARGE SCALE GENOMIC DNA]</scope>
    <source>
        <strain evidence="3">DSM 4725</strain>
    </source>
</reference>
<sequence length="316" mass="35086">MRATVARMDSTPPPRLHLRRDALAQGWSDEELGRLTRQGDWTRLRRGAYVEAAEPPDATTRHRLLIDAALAGLQRPAVVSHQSAAVLLGFPLWGCRLDQVHVTRQPRATTAIGRSLRVHVARLQDDDVVVVGGIAVTSPLRTALDLARTIPFEAAVANLDAALRRDLVDHDALRSRVAAAAGVTGVRQAVRVTVADARSESVGESRSRVLLHRLGLPPSDLQFEVRTPSGLVVARTDFVWEEERVVGEFDGRVKYGRLLRPGQHPGDAVFEEKRREDLIRDEDWRVVRWTWGELVHPASVHRRVQRALVRGAGRLG</sequence>
<dbReference type="Pfam" id="PF13338">
    <property type="entry name" value="AbiEi_4"/>
    <property type="match status" value="1"/>
</dbReference>
<organism evidence="2 3">
    <name type="scientific">Blastococcus aggregatus</name>
    <dbReference type="NCBI Taxonomy" id="38502"/>
    <lineage>
        <taxon>Bacteria</taxon>
        <taxon>Bacillati</taxon>
        <taxon>Actinomycetota</taxon>
        <taxon>Actinomycetes</taxon>
        <taxon>Geodermatophilales</taxon>
        <taxon>Geodermatophilaceae</taxon>
        <taxon>Blastococcus</taxon>
    </lineage>
</organism>
<name>A0A285UZI7_9ACTN</name>
<dbReference type="Proteomes" id="UP000219435">
    <property type="component" value="Unassembled WGS sequence"/>
</dbReference>
<dbReference type="EMBL" id="OBQI01000001">
    <property type="protein sequence ID" value="SOC47077.1"/>
    <property type="molecule type" value="Genomic_DNA"/>
</dbReference>
<proteinExistence type="predicted"/>